<feature type="domain" description="Acyltransferase 3" evidence="2">
    <location>
        <begin position="25"/>
        <end position="356"/>
    </location>
</feature>
<dbReference type="AlphaFoldDB" id="A0A4Q7NWA6"/>
<reference evidence="3 4" key="1">
    <citation type="submission" date="2019-02" db="EMBL/GenBank/DDBJ databases">
        <title>Genomic Encyclopedia of Type Strains, Phase IV (KMG-IV): sequencing the most valuable type-strain genomes for metagenomic binning, comparative biology and taxonomic classification.</title>
        <authorList>
            <person name="Goeker M."/>
        </authorList>
    </citation>
    <scope>NUCLEOTIDE SEQUENCE [LARGE SCALE GENOMIC DNA]</scope>
    <source>
        <strain evidence="3 4">DSM 45622</strain>
    </source>
</reference>
<feature type="transmembrane region" description="Helical" evidence="1">
    <location>
        <begin position="220"/>
        <end position="236"/>
    </location>
</feature>
<dbReference type="GO" id="GO:0016747">
    <property type="term" value="F:acyltransferase activity, transferring groups other than amino-acyl groups"/>
    <property type="evidence" value="ECO:0007669"/>
    <property type="project" value="InterPro"/>
</dbReference>
<dbReference type="InterPro" id="IPR050879">
    <property type="entry name" value="Acyltransferase_3"/>
</dbReference>
<feature type="transmembrane region" description="Helical" evidence="1">
    <location>
        <begin position="248"/>
        <end position="267"/>
    </location>
</feature>
<dbReference type="GO" id="GO:0009103">
    <property type="term" value="P:lipopolysaccharide biosynthetic process"/>
    <property type="evidence" value="ECO:0007669"/>
    <property type="project" value="TreeGrafter"/>
</dbReference>
<evidence type="ECO:0000259" key="2">
    <source>
        <dbReference type="Pfam" id="PF01757"/>
    </source>
</evidence>
<feature type="transmembrane region" description="Helical" evidence="1">
    <location>
        <begin position="119"/>
        <end position="138"/>
    </location>
</feature>
<feature type="transmembrane region" description="Helical" evidence="1">
    <location>
        <begin position="179"/>
        <end position="200"/>
    </location>
</feature>
<dbReference type="PANTHER" id="PTHR23028">
    <property type="entry name" value="ACETYLTRANSFERASE"/>
    <property type="match status" value="1"/>
</dbReference>
<feature type="transmembrane region" description="Helical" evidence="1">
    <location>
        <begin position="93"/>
        <end position="113"/>
    </location>
</feature>
<dbReference type="InterPro" id="IPR002656">
    <property type="entry name" value="Acyl_transf_3_dom"/>
</dbReference>
<accession>A0A4Q7NWA6</accession>
<dbReference type="PANTHER" id="PTHR23028:SF53">
    <property type="entry name" value="ACYL_TRANSF_3 DOMAIN-CONTAINING PROTEIN"/>
    <property type="match status" value="1"/>
</dbReference>
<sequence>MQSAAPAGEQPVTAPSAPNRLGYRPGLDGVRGLAILLVMVHHAGITALLGGHVGVTVFFTLSGFLITTLLLEERQLTGRIDLAAFYLRRAARLLPALVVVLAVATVSTLVVLGRDGWSAIGWGAGSALLYCSNIIGILEPDVAHVQIFGWAWSLSMEEQFYVVWPSLIVAAFLLRRRPLVVLSAVAAVLTVLSVAEKLSMGTPQGWNGHLYLGPDTRGDALLVGCLLGLALHARAGRRAGSGTGRLRPLVAGVAGVVGLVLLAGVVHEGLVGDARTYHYGLPATALATVGLVLAVLDAPRSPVARLLALRPLVRAGQVSYGLYLWNFPLLWFWEHHRGAPITHREAVVWFVATYVVAELSYRLVEQPVIERNRAHLRARRERRAGRQPLAPAAQPA</sequence>
<dbReference type="Pfam" id="PF01757">
    <property type="entry name" value="Acyl_transf_3"/>
    <property type="match status" value="1"/>
</dbReference>
<organism evidence="3 4">
    <name type="scientific">Motilibacter rhizosphaerae</name>
    <dbReference type="NCBI Taxonomy" id="598652"/>
    <lineage>
        <taxon>Bacteria</taxon>
        <taxon>Bacillati</taxon>
        <taxon>Actinomycetota</taxon>
        <taxon>Actinomycetes</taxon>
        <taxon>Motilibacterales</taxon>
        <taxon>Motilibacteraceae</taxon>
        <taxon>Motilibacter</taxon>
    </lineage>
</organism>
<feature type="transmembrane region" description="Helical" evidence="1">
    <location>
        <begin position="55"/>
        <end position="72"/>
    </location>
</feature>
<feature type="transmembrane region" description="Helical" evidence="1">
    <location>
        <begin position="279"/>
        <end position="296"/>
    </location>
</feature>
<dbReference type="EMBL" id="SGXD01000001">
    <property type="protein sequence ID" value="RZS91290.1"/>
    <property type="molecule type" value="Genomic_DNA"/>
</dbReference>
<proteinExistence type="predicted"/>
<evidence type="ECO:0000313" key="3">
    <source>
        <dbReference type="EMBL" id="RZS91290.1"/>
    </source>
</evidence>
<name>A0A4Q7NWA6_9ACTN</name>
<gene>
    <name evidence="3" type="ORF">EV189_0527</name>
</gene>
<keyword evidence="1" id="KW-1133">Transmembrane helix</keyword>
<protein>
    <submittedName>
        <fullName evidence="3">Peptidoglycan/LPS O-acetylase OafA/YrhL</fullName>
    </submittedName>
</protein>
<comment type="caution">
    <text evidence="3">The sequence shown here is derived from an EMBL/GenBank/DDBJ whole genome shotgun (WGS) entry which is preliminary data.</text>
</comment>
<evidence type="ECO:0000313" key="4">
    <source>
        <dbReference type="Proteomes" id="UP000293638"/>
    </source>
</evidence>
<keyword evidence="1" id="KW-0472">Membrane</keyword>
<keyword evidence="4" id="KW-1185">Reference proteome</keyword>
<keyword evidence="1" id="KW-0812">Transmembrane</keyword>
<dbReference type="Proteomes" id="UP000293638">
    <property type="component" value="Unassembled WGS sequence"/>
</dbReference>
<evidence type="ECO:0000256" key="1">
    <source>
        <dbReference type="SAM" id="Phobius"/>
    </source>
</evidence>
<dbReference type="GO" id="GO:0016020">
    <property type="term" value="C:membrane"/>
    <property type="evidence" value="ECO:0007669"/>
    <property type="project" value="TreeGrafter"/>
</dbReference>